<dbReference type="GO" id="GO:0031515">
    <property type="term" value="C:tRNA (m1A) methyltransferase complex"/>
    <property type="evidence" value="ECO:0007669"/>
    <property type="project" value="InterPro"/>
</dbReference>
<dbReference type="RefSeq" id="XP_064712475.1">
    <property type="nucleotide sequence ID" value="XM_064844615.1"/>
</dbReference>
<organism evidence="12 13">
    <name type="scientific">Exophiala bonariae</name>
    <dbReference type="NCBI Taxonomy" id="1690606"/>
    <lineage>
        <taxon>Eukaryota</taxon>
        <taxon>Fungi</taxon>
        <taxon>Dikarya</taxon>
        <taxon>Ascomycota</taxon>
        <taxon>Pezizomycotina</taxon>
        <taxon>Eurotiomycetes</taxon>
        <taxon>Chaetothyriomycetidae</taxon>
        <taxon>Chaetothyriales</taxon>
        <taxon>Herpotrichiellaceae</taxon>
        <taxon>Exophiala</taxon>
    </lineage>
</organism>
<accession>A0AAV9NS46</accession>
<protein>
    <recommendedName>
        <fullName evidence="3">tRNA (adenine(58)-N(1))-methyltransferase catalytic subunit TRM61</fullName>
        <ecNumber evidence="2">2.1.1.220</ecNumber>
    </recommendedName>
    <alternativeName>
        <fullName evidence="9">tRNA(m1A58)-methyltransferase subunit TRM61</fullName>
    </alternativeName>
</protein>
<dbReference type="EMBL" id="JAVRRD010000001">
    <property type="protein sequence ID" value="KAK5065151.1"/>
    <property type="molecule type" value="Genomic_DNA"/>
</dbReference>
<evidence type="ECO:0000256" key="3">
    <source>
        <dbReference type="ARBA" id="ARBA00015963"/>
    </source>
</evidence>
<evidence type="ECO:0000256" key="9">
    <source>
        <dbReference type="ARBA" id="ARBA00033309"/>
    </source>
</evidence>
<evidence type="ECO:0000313" key="12">
    <source>
        <dbReference type="EMBL" id="KAK5065151.1"/>
    </source>
</evidence>
<reference evidence="12 13" key="1">
    <citation type="submission" date="2023-08" db="EMBL/GenBank/DDBJ databases">
        <title>Black Yeasts Isolated from many extreme environments.</title>
        <authorList>
            <person name="Coleine C."/>
            <person name="Stajich J.E."/>
            <person name="Selbmann L."/>
        </authorList>
    </citation>
    <scope>NUCLEOTIDE SEQUENCE [LARGE SCALE GENOMIC DNA]</scope>
    <source>
        <strain evidence="12 13">CCFEE 5792</strain>
    </source>
</reference>
<dbReference type="GeneID" id="89969209"/>
<dbReference type="EC" id="2.1.1.220" evidence="2"/>
<dbReference type="Proteomes" id="UP001358417">
    <property type="component" value="Unassembled WGS sequence"/>
</dbReference>
<keyword evidence="13" id="KW-1185">Reference proteome</keyword>
<keyword evidence="7" id="KW-0819">tRNA processing</keyword>
<evidence type="ECO:0000256" key="7">
    <source>
        <dbReference type="ARBA" id="ARBA00022694"/>
    </source>
</evidence>
<evidence type="ECO:0000313" key="13">
    <source>
        <dbReference type="Proteomes" id="UP001358417"/>
    </source>
</evidence>
<dbReference type="GO" id="GO:0160107">
    <property type="term" value="F:tRNA (adenine(58)-N1)-methyltransferase activity"/>
    <property type="evidence" value="ECO:0007669"/>
    <property type="project" value="UniProtKB-EC"/>
</dbReference>
<proteinExistence type="predicted"/>
<evidence type="ECO:0000256" key="2">
    <source>
        <dbReference type="ARBA" id="ARBA00012796"/>
    </source>
</evidence>
<dbReference type="Gene3D" id="3.10.330.20">
    <property type="match status" value="1"/>
</dbReference>
<feature type="domain" description="tRNA (adenine(58)-N(1))-methyltransferase catalytic subunit TRM61 C-terminal" evidence="11">
    <location>
        <begin position="204"/>
        <end position="429"/>
    </location>
</feature>
<dbReference type="InterPro" id="IPR049470">
    <property type="entry name" value="TRM61_C"/>
</dbReference>
<feature type="region of interest" description="Disordered" evidence="10">
    <location>
        <begin position="74"/>
        <end position="98"/>
    </location>
</feature>
<keyword evidence="4" id="KW-0489">Methyltransferase</keyword>
<comment type="subcellular location">
    <subcellularLocation>
        <location evidence="1">Nucleus</location>
    </subcellularLocation>
</comment>
<evidence type="ECO:0000256" key="6">
    <source>
        <dbReference type="ARBA" id="ARBA00022691"/>
    </source>
</evidence>
<dbReference type="GO" id="GO:0005634">
    <property type="term" value="C:nucleus"/>
    <property type="evidence" value="ECO:0007669"/>
    <property type="project" value="UniProtKB-SubCell"/>
</dbReference>
<evidence type="ECO:0000256" key="10">
    <source>
        <dbReference type="SAM" id="MobiDB-lite"/>
    </source>
</evidence>
<dbReference type="PANTHER" id="PTHR12133:SF2">
    <property type="entry name" value="TRNA (ADENINE(58)-N(1))-METHYLTRANSFERASE CATALYTIC SUBUNIT TRMT61A"/>
    <property type="match status" value="1"/>
</dbReference>
<keyword evidence="5" id="KW-0808">Transferase</keyword>
<feature type="domain" description="tRNA (adenine(58)-N(1))-methyltransferase catalytic subunit TRM61 C-terminal" evidence="11">
    <location>
        <begin position="120"/>
        <end position="181"/>
    </location>
</feature>
<evidence type="ECO:0000256" key="1">
    <source>
        <dbReference type="ARBA" id="ARBA00004123"/>
    </source>
</evidence>
<dbReference type="InterPro" id="IPR014816">
    <property type="entry name" value="tRNA_MeTrfase_Gcd14"/>
</dbReference>
<dbReference type="PROSITE" id="PS51620">
    <property type="entry name" value="SAM_TRM61"/>
    <property type="match status" value="1"/>
</dbReference>
<evidence type="ECO:0000256" key="8">
    <source>
        <dbReference type="ARBA" id="ARBA00023242"/>
    </source>
</evidence>
<evidence type="ECO:0000259" key="11">
    <source>
        <dbReference type="Pfam" id="PF08704"/>
    </source>
</evidence>
<dbReference type="AlphaFoldDB" id="A0AAV9NS46"/>
<sequence length="512" mass="56451">MASSFFSLGPVTKESELASLHLRRDASMPVILSTKAEGAEHEGYAEGVVTNTRFGSFPHSTIIGVPWGSQIRASKVDTGSRGRRDRGNAKKRKADVLDDKATNDDSALANTKDAVVASTGFVHVLPPTPETWTTSLPHRTQVVYTPDYSYILHRIRARPGTRLIEAGSGSGSFTHAAARAVFNGYPPSQDIENQTNPAENPEARGKVFSFEFHEERHKKVQEEMLQHGLDGIVRASHRDVYRDGFLLHNDESDVKIKTSPRANAIFLDLPAPWEALPHLTRQAQDGTPSALDESSPVYICTFNPCIEQVQRTITALRKFDWLEIETVEVQHKRIDIRRGYTSLQYEGLRGVNGLATDVDEALARLRKVEEKAKNFNRSKSGQGRVADTPVVKNQSQNLQQQTLPFDGGKLVHRTQADLKTHTSYLVFAVLPRSWSEDDEIAAQAKWSKHVKVESNVPKSQRQLKKEAKKRSRGQNGVKPAARAPGGMGESSVGKIDELEGSAGAPVDEAQGA</sequence>
<feature type="region of interest" description="Disordered" evidence="10">
    <location>
        <begin position="373"/>
        <end position="403"/>
    </location>
</feature>
<keyword evidence="6" id="KW-0949">S-adenosyl-L-methionine</keyword>
<dbReference type="Pfam" id="PF08704">
    <property type="entry name" value="GCD14"/>
    <property type="match status" value="2"/>
</dbReference>
<gene>
    <name evidence="12" type="ORF">LTR84_000987</name>
</gene>
<dbReference type="PANTHER" id="PTHR12133">
    <property type="entry name" value="TRNA (ADENINE(58)-N(1))-METHYLTRANSFERASE"/>
    <property type="match status" value="1"/>
</dbReference>
<dbReference type="Gene3D" id="3.40.50.150">
    <property type="entry name" value="Vaccinia Virus protein VP39"/>
    <property type="match status" value="1"/>
</dbReference>
<evidence type="ECO:0000256" key="4">
    <source>
        <dbReference type="ARBA" id="ARBA00022603"/>
    </source>
</evidence>
<evidence type="ECO:0000256" key="5">
    <source>
        <dbReference type="ARBA" id="ARBA00022679"/>
    </source>
</evidence>
<comment type="caution">
    <text evidence="12">The sequence shown here is derived from an EMBL/GenBank/DDBJ whole genome shotgun (WGS) entry which is preliminary data.</text>
</comment>
<keyword evidence="8" id="KW-0539">Nucleus</keyword>
<dbReference type="SUPFAM" id="SSF53335">
    <property type="entry name" value="S-adenosyl-L-methionine-dependent methyltransferases"/>
    <property type="match status" value="1"/>
</dbReference>
<dbReference type="InterPro" id="IPR029063">
    <property type="entry name" value="SAM-dependent_MTases_sf"/>
</dbReference>
<feature type="region of interest" description="Disordered" evidence="10">
    <location>
        <begin position="451"/>
        <end position="512"/>
    </location>
</feature>
<name>A0AAV9NS46_9EURO</name>
<dbReference type="GO" id="GO:0030488">
    <property type="term" value="P:tRNA methylation"/>
    <property type="evidence" value="ECO:0007669"/>
    <property type="project" value="InterPro"/>
</dbReference>
<feature type="compositionally biased region" description="Polar residues" evidence="10">
    <location>
        <begin position="391"/>
        <end position="403"/>
    </location>
</feature>